<evidence type="ECO:0000313" key="6">
    <source>
        <dbReference type="Proteomes" id="UP001530293"/>
    </source>
</evidence>
<dbReference type="EMBL" id="JALLBG020000188">
    <property type="protein sequence ID" value="KAL3760369.1"/>
    <property type="molecule type" value="Genomic_DNA"/>
</dbReference>
<dbReference type="InterPro" id="IPR027806">
    <property type="entry name" value="HARBI1_dom"/>
</dbReference>
<comment type="caution">
    <text evidence="5">The sequence shown here is derived from an EMBL/GenBank/DDBJ whole genome shotgun (WGS) entry which is preliminary data.</text>
</comment>
<dbReference type="AlphaFoldDB" id="A0ABD3M8M8"/>
<accession>A0ABD3M8M8</accession>
<evidence type="ECO:0000259" key="4">
    <source>
        <dbReference type="Pfam" id="PF13359"/>
    </source>
</evidence>
<name>A0ABD3M8M8_9STRA</name>
<evidence type="ECO:0000256" key="2">
    <source>
        <dbReference type="ARBA" id="ARBA00022723"/>
    </source>
</evidence>
<evidence type="ECO:0000313" key="5">
    <source>
        <dbReference type="EMBL" id="KAL3760369.1"/>
    </source>
</evidence>
<reference evidence="5 6" key="1">
    <citation type="submission" date="2024-10" db="EMBL/GenBank/DDBJ databases">
        <title>Updated reference genomes for cyclostephanoid diatoms.</title>
        <authorList>
            <person name="Roberts W.R."/>
            <person name="Alverson A.J."/>
        </authorList>
    </citation>
    <scope>NUCLEOTIDE SEQUENCE [LARGE SCALE GENOMIC DNA]</scope>
    <source>
        <strain evidence="5 6">AJA232-27</strain>
    </source>
</reference>
<sequence>MAPALSTSFHTTAADVADNEIIGFSSKMIADIVVMYHSRCHRRRRHAKSVRWSRSGRKARPRERRSVSDQYIAMGPQYFQRAYRMEHESFWRLHELSHGGIEKARRLNQRGYEVKGGREGGSYLPPPIPNGRIESSVRLACALRYFAGGSPYDIMGKYLISYSEVMQSVWYVVEAVNELQVFDIKYPESAEEQRKIAREFQSVSLANFNICASAIDGILIWIKKPTSANAAQAGSGQMRFLCGRKGKFGLNCQAVSDVRGCILDISIGYGGSSSDCLAFEASNLYQRCENGLMKYGLVLFGDNAYLNSQYMATPYTNVSGNEVQKEPRMTTISIIPSSE</sequence>
<feature type="domain" description="DDE Tnp4" evidence="4">
    <location>
        <begin position="215"/>
        <end position="325"/>
    </location>
</feature>
<gene>
    <name evidence="5" type="ORF">ACHAWU_000344</name>
</gene>
<proteinExistence type="predicted"/>
<comment type="cofactor">
    <cofactor evidence="1">
        <name>a divalent metal cation</name>
        <dbReference type="ChEBI" id="CHEBI:60240"/>
    </cofactor>
</comment>
<feature type="region of interest" description="Disordered" evidence="3">
    <location>
        <begin position="46"/>
        <end position="66"/>
    </location>
</feature>
<protein>
    <recommendedName>
        <fullName evidence="4">DDE Tnp4 domain-containing protein</fullName>
    </recommendedName>
</protein>
<feature type="compositionally biased region" description="Basic residues" evidence="3">
    <location>
        <begin position="46"/>
        <end position="63"/>
    </location>
</feature>
<evidence type="ECO:0000256" key="3">
    <source>
        <dbReference type="SAM" id="MobiDB-lite"/>
    </source>
</evidence>
<evidence type="ECO:0000256" key="1">
    <source>
        <dbReference type="ARBA" id="ARBA00001968"/>
    </source>
</evidence>
<dbReference type="Pfam" id="PF13359">
    <property type="entry name" value="DDE_Tnp_4"/>
    <property type="match status" value="1"/>
</dbReference>
<dbReference type="Proteomes" id="UP001530293">
    <property type="component" value="Unassembled WGS sequence"/>
</dbReference>
<keyword evidence="2" id="KW-0479">Metal-binding</keyword>
<keyword evidence="6" id="KW-1185">Reference proteome</keyword>
<dbReference type="GO" id="GO:0046872">
    <property type="term" value="F:metal ion binding"/>
    <property type="evidence" value="ECO:0007669"/>
    <property type="project" value="UniProtKB-KW"/>
</dbReference>
<organism evidence="5 6">
    <name type="scientific">Discostella pseudostelligera</name>
    <dbReference type="NCBI Taxonomy" id="259834"/>
    <lineage>
        <taxon>Eukaryota</taxon>
        <taxon>Sar</taxon>
        <taxon>Stramenopiles</taxon>
        <taxon>Ochrophyta</taxon>
        <taxon>Bacillariophyta</taxon>
        <taxon>Coscinodiscophyceae</taxon>
        <taxon>Thalassiosirophycidae</taxon>
        <taxon>Stephanodiscales</taxon>
        <taxon>Stephanodiscaceae</taxon>
        <taxon>Discostella</taxon>
    </lineage>
</organism>